<keyword evidence="2" id="KW-0812">Transmembrane</keyword>
<gene>
    <name evidence="3" type="ORF">OH76DRAFT_1490398</name>
</gene>
<feature type="transmembrane region" description="Helical" evidence="2">
    <location>
        <begin position="55"/>
        <end position="79"/>
    </location>
</feature>
<feature type="compositionally biased region" description="Polar residues" evidence="1">
    <location>
        <begin position="359"/>
        <end position="368"/>
    </location>
</feature>
<proteinExistence type="predicted"/>
<dbReference type="OrthoDB" id="2744793at2759"/>
<sequence>MLSSEDAATLRSIGLNFIKVFVTIVLKTFLIAIYSILVVWTGSLLLPMRTRASRWLCATVFVMFGLALALWMIDIHMVISEVQMTFFSDSSESSLASLYSAARSHNVRLVAVEDVLYAFMTVIGDGVVIWRVHAFWSYGRQKLVVLIPATFLAGSITTSLLLTYCAIHCGDGIVLGSFQSPRFCREIQTASYLMTLVTTAVATALIAYKTWQHRRMYLDAFGKQSRRTRTQSIMFMLVETGILYMLFFLVQVVLSLKSLNAIISKSQVGSFAVTMYQYSTSIIVGAYPTVIVVLVHSKLSVLRPAGESTFMNSSTLLFNTSTRRTGHLTSGRLPETSIDLYEMAAADKDEESDRKIAPDSSSTMQTER</sequence>
<feature type="transmembrane region" description="Helical" evidence="2">
    <location>
        <begin position="20"/>
        <end position="43"/>
    </location>
</feature>
<evidence type="ECO:0000256" key="1">
    <source>
        <dbReference type="SAM" id="MobiDB-lite"/>
    </source>
</evidence>
<keyword evidence="4" id="KW-1185">Reference proteome</keyword>
<feature type="region of interest" description="Disordered" evidence="1">
    <location>
        <begin position="345"/>
        <end position="368"/>
    </location>
</feature>
<dbReference type="AlphaFoldDB" id="A0A371CJ52"/>
<evidence type="ECO:0008006" key="5">
    <source>
        <dbReference type="Google" id="ProtNLM"/>
    </source>
</evidence>
<dbReference type="Proteomes" id="UP000256964">
    <property type="component" value="Unassembled WGS sequence"/>
</dbReference>
<feature type="transmembrane region" description="Helical" evidence="2">
    <location>
        <begin position="276"/>
        <end position="295"/>
    </location>
</feature>
<feature type="compositionally biased region" description="Basic and acidic residues" evidence="1">
    <location>
        <begin position="345"/>
        <end position="357"/>
    </location>
</feature>
<feature type="transmembrane region" description="Helical" evidence="2">
    <location>
        <begin position="233"/>
        <end position="256"/>
    </location>
</feature>
<organism evidence="3 4">
    <name type="scientific">Lentinus brumalis</name>
    <dbReference type="NCBI Taxonomy" id="2498619"/>
    <lineage>
        <taxon>Eukaryota</taxon>
        <taxon>Fungi</taxon>
        <taxon>Dikarya</taxon>
        <taxon>Basidiomycota</taxon>
        <taxon>Agaricomycotina</taxon>
        <taxon>Agaricomycetes</taxon>
        <taxon>Polyporales</taxon>
        <taxon>Polyporaceae</taxon>
        <taxon>Lentinus</taxon>
    </lineage>
</organism>
<evidence type="ECO:0000313" key="3">
    <source>
        <dbReference type="EMBL" id="RDX40311.1"/>
    </source>
</evidence>
<keyword evidence="2" id="KW-0472">Membrane</keyword>
<reference evidence="3 4" key="1">
    <citation type="journal article" date="2018" name="Biotechnol. Biofuels">
        <title>Integrative visual omics of the white-rot fungus Polyporus brumalis exposes the biotechnological potential of its oxidative enzymes for delignifying raw plant biomass.</title>
        <authorList>
            <person name="Miyauchi S."/>
            <person name="Rancon A."/>
            <person name="Drula E."/>
            <person name="Hage H."/>
            <person name="Chaduli D."/>
            <person name="Favel A."/>
            <person name="Grisel S."/>
            <person name="Henrissat B."/>
            <person name="Herpoel-Gimbert I."/>
            <person name="Ruiz-Duenas F.J."/>
            <person name="Chevret D."/>
            <person name="Hainaut M."/>
            <person name="Lin J."/>
            <person name="Wang M."/>
            <person name="Pangilinan J."/>
            <person name="Lipzen A."/>
            <person name="Lesage-Meessen L."/>
            <person name="Navarro D."/>
            <person name="Riley R."/>
            <person name="Grigoriev I.V."/>
            <person name="Zhou S."/>
            <person name="Raouche S."/>
            <person name="Rosso M.N."/>
        </authorList>
    </citation>
    <scope>NUCLEOTIDE SEQUENCE [LARGE SCALE GENOMIC DNA]</scope>
    <source>
        <strain evidence="3 4">BRFM 1820</strain>
    </source>
</reference>
<feature type="transmembrane region" description="Helical" evidence="2">
    <location>
        <begin position="143"/>
        <end position="167"/>
    </location>
</feature>
<protein>
    <recommendedName>
        <fullName evidence="5">G-protein coupled receptors family 1 profile domain-containing protein</fullName>
    </recommendedName>
</protein>
<evidence type="ECO:0000256" key="2">
    <source>
        <dbReference type="SAM" id="Phobius"/>
    </source>
</evidence>
<feature type="transmembrane region" description="Helical" evidence="2">
    <location>
        <begin position="187"/>
        <end position="208"/>
    </location>
</feature>
<feature type="transmembrane region" description="Helical" evidence="2">
    <location>
        <begin position="115"/>
        <end position="136"/>
    </location>
</feature>
<name>A0A371CJ52_9APHY</name>
<keyword evidence="2" id="KW-1133">Transmembrane helix</keyword>
<dbReference type="EMBL" id="KZ857566">
    <property type="protein sequence ID" value="RDX40311.1"/>
    <property type="molecule type" value="Genomic_DNA"/>
</dbReference>
<accession>A0A371CJ52</accession>
<evidence type="ECO:0000313" key="4">
    <source>
        <dbReference type="Proteomes" id="UP000256964"/>
    </source>
</evidence>